<dbReference type="Pfam" id="PF09830">
    <property type="entry name" value="ATP_transf"/>
    <property type="match status" value="1"/>
</dbReference>
<accession>A0ABW6IHW5</accession>
<feature type="domain" description="Ap4A phosphorylase 1/2 N-terminal" evidence="2">
    <location>
        <begin position="9"/>
        <end position="175"/>
    </location>
</feature>
<evidence type="ECO:0000259" key="2">
    <source>
        <dbReference type="Pfam" id="PF19327"/>
    </source>
</evidence>
<name>A0ABW6IHW5_9CYAN</name>
<dbReference type="InterPro" id="IPR009163">
    <property type="entry name" value="Ap4A_phos1/2"/>
</dbReference>
<dbReference type="Gene3D" id="3.30.428.70">
    <property type="match status" value="1"/>
</dbReference>
<dbReference type="EMBL" id="JBHZOL010000088">
    <property type="protein sequence ID" value="MFE4107609.1"/>
    <property type="molecule type" value="Genomic_DNA"/>
</dbReference>
<dbReference type="InterPro" id="IPR036265">
    <property type="entry name" value="HIT-like_sf"/>
</dbReference>
<evidence type="ECO:0000259" key="1">
    <source>
        <dbReference type="Pfam" id="PF09830"/>
    </source>
</evidence>
<proteinExistence type="predicted"/>
<gene>
    <name evidence="3" type="ORF">ACFVKH_15050</name>
</gene>
<feature type="domain" description="ATP adenylyltransferase C-terminal" evidence="1">
    <location>
        <begin position="189"/>
        <end position="295"/>
    </location>
</feature>
<evidence type="ECO:0000313" key="4">
    <source>
        <dbReference type="Proteomes" id="UP001600165"/>
    </source>
</evidence>
<reference evidence="3 4" key="1">
    <citation type="submission" date="2024-10" db="EMBL/GenBank/DDBJ databases">
        <authorList>
            <person name="Ratan Roy A."/>
            <person name="Morales Sandoval P.H."/>
            <person name="De Los Santos Villalobos S."/>
            <person name="Chakraborty S."/>
            <person name="Mukherjee J."/>
        </authorList>
    </citation>
    <scope>NUCLEOTIDE SEQUENCE [LARGE SCALE GENOMIC DNA]</scope>
    <source>
        <strain evidence="3 4">S1</strain>
    </source>
</reference>
<dbReference type="InterPro" id="IPR043171">
    <property type="entry name" value="Ap4A_phos1/2-like"/>
</dbReference>
<evidence type="ECO:0000313" key="3">
    <source>
        <dbReference type="EMBL" id="MFE4107609.1"/>
    </source>
</evidence>
<dbReference type="PANTHER" id="PTHR38420:SF1">
    <property type="entry name" value="PUTATIVE (AFU_ORTHOLOGUE AFUA_5G14690)-RELATED"/>
    <property type="match status" value="1"/>
</dbReference>
<dbReference type="SUPFAM" id="SSF54197">
    <property type="entry name" value="HIT-like"/>
    <property type="match status" value="1"/>
</dbReference>
<dbReference type="PANTHER" id="PTHR38420">
    <property type="entry name" value="AP-4-A PHOSPHORYLASE II"/>
    <property type="match status" value="1"/>
</dbReference>
<sequence>MAFDASPLDFEVGTLWEKIRTRSHQALSSGALQSIPTDYERVEHQGIAFVVRILANLVRKEKAKKQRPQDFNPFLPYEEELFVTNLSATHLCLLNKFNVVDHHILVVTRAFEPQENWLNWRDFQALWACMAEIDGFAFYNGGQAAGASQAHKHLQVVPLPLVDEAVSLPIETAIAAAEFQNGIGRSPLLPFNHAIGQLDPTLLHQPDRMAEFALTLYQQLLSATAIAYQGDRQTAAYNWLATRHWMMIVPRSQESYQSIPVNALGYAGSLLVRNQQQMQQLKQLGAVNLLCKVGVADQAT</sequence>
<protein>
    <submittedName>
        <fullName evidence="3">DUF4922 domain-containing protein</fullName>
    </submittedName>
</protein>
<dbReference type="Proteomes" id="UP001600165">
    <property type="component" value="Unassembled WGS sequence"/>
</dbReference>
<dbReference type="InterPro" id="IPR019200">
    <property type="entry name" value="ATP_adenylylTrfase_C"/>
</dbReference>
<dbReference type="InterPro" id="IPR045759">
    <property type="entry name" value="Ap4A_phos1/2_N"/>
</dbReference>
<organism evidence="3 4">
    <name type="scientific">Almyronema epifaneia S1</name>
    <dbReference type="NCBI Taxonomy" id="2991925"/>
    <lineage>
        <taxon>Bacteria</taxon>
        <taxon>Bacillati</taxon>
        <taxon>Cyanobacteriota</taxon>
        <taxon>Cyanophyceae</taxon>
        <taxon>Nodosilineales</taxon>
        <taxon>Nodosilineaceae</taxon>
        <taxon>Almyronema</taxon>
        <taxon>Almyronema epifaneia</taxon>
    </lineage>
</organism>
<dbReference type="PIRSF" id="PIRSF000846">
    <property type="entry name" value="ATP_adenylyltr"/>
    <property type="match status" value="1"/>
</dbReference>
<comment type="caution">
    <text evidence="3">The sequence shown here is derived from an EMBL/GenBank/DDBJ whole genome shotgun (WGS) entry which is preliminary data.</text>
</comment>
<dbReference type="Pfam" id="PF19327">
    <property type="entry name" value="Ap4A_phos_N"/>
    <property type="match status" value="1"/>
</dbReference>
<keyword evidence="4" id="KW-1185">Reference proteome</keyword>
<dbReference type="RefSeq" id="WP_377966490.1">
    <property type="nucleotide sequence ID" value="NZ_JBHZOL010000088.1"/>
</dbReference>